<protein>
    <recommendedName>
        <fullName evidence="1">non-specific serine/threonine protein kinase</fullName>
        <ecNumber evidence="1">2.7.11.1</ecNumber>
    </recommendedName>
</protein>
<dbReference type="EMBL" id="JBHMBW010000106">
    <property type="protein sequence ID" value="MFB9631614.1"/>
    <property type="molecule type" value="Genomic_DNA"/>
</dbReference>
<dbReference type="CDD" id="cd14014">
    <property type="entry name" value="STKc_PknB_like"/>
    <property type="match status" value="1"/>
</dbReference>
<evidence type="ECO:0000256" key="1">
    <source>
        <dbReference type="ARBA" id="ARBA00012513"/>
    </source>
</evidence>
<keyword evidence="2" id="KW-0808">Transferase</keyword>
<dbReference type="PROSITE" id="PS50011">
    <property type="entry name" value="PROTEIN_KINASE_DOM"/>
    <property type="match status" value="1"/>
</dbReference>
<dbReference type="PANTHER" id="PTHR43671:SF13">
    <property type="entry name" value="SERINE_THREONINE-PROTEIN KINASE NEK2"/>
    <property type="match status" value="1"/>
</dbReference>
<evidence type="ECO:0000256" key="6">
    <source>
        <dbReference type="SAM" id="MobiDB-lite"/>
    </source>
</evidence>
<keyword evidence="3" id="KW-0547">Nucleotide-binding</keyword>
<dbReference type="PANTHER" id="PTHR43671">
    <property type="entry name" value="SERINE/THREONINE-PROTEIN KINASE NEK"/>
    <property type="match status" value="1"/>
</dbReference>
<dbReference type="Gene3D" id="1.10.510.10">
    <property type="entry name" value="Transferase(Phosphotransferase) domain 1"/>
    <property type="match status" value="1"/>
</dbReference>
<keyword evidence="10" id="KW-1185">Reference proteome</keyword>
<feature type="compositionally biased region" description="Low complexity" evidence="6">
    <location>
        <begin position="416"/>
        <end position="436"/>
    </location>
</feature>
<evidence type="ECO:0000256" key="2">
    <source>
        <dbReference type="ARBA" id="ARBA00022679"/>
    </source>
</evidence>
<keyword evidence="5" id="KW-0067">ATP-binding</keyword>
<dbReference type="Gene3D" id="3.30.200.20">
    <property type="entry name" value="Phosphorylase Kinase, domain 1"/>
    <property type="match status" value="1"/>
</dbReference>
<gene>
    <name evidence="9" type="ORF">ACFFSA_51875</name>
</gene>
<keyword evidence="7" id="KW-1133">Transmembrane helix</keyword>
<evidence type="ECO:0000313" key="10">
    <source>
        <dbReference type="Proteomes" id="UP001589532"/>
    </source>
</evidence>
<proteinExistence type="predicted"/>
<dbReference type="RefSeq" id="WP_344984097.1">
    <property type="nucleotide sequence ID" value="NZ_BAAAXV010000001.1"/>
</dbReference>
<sequence length="733" mass="77026">MPSITELRAGDPAGLGGYEIRGRLGEGIQGVVYLGVDEQGRRAAVKWLRPELAGDEAAAERFAGEAAAAQRVAPFCTAKVLDTGVHEGRPYIVSEYVDGPTLLRAVREEGPRTGAALHRLAIGTATALAAIHQAGIAHRDFTPGNVLLGSEGPRVIGFGIATALDATSSTATVPVSGSLSLAPEQLLGDPVGPAADMFAWASTIVFAAGGTGPFQAETVPATVQRVLNGEPDLARLSGTLRELAAACLVKDPARRPTAEQVIHRLLEHPAPIPDGLHRAATTVGGTPPGPPPVSATPPAGGASPMGGASPVGSAPQAGSGPQRQPPYPQQPQVQYRPLGGDQPPPPSGRPVFEPPSAYHQPRTSSPTMPYGPPPSPPSNRKNWLIGGAIAGVALVAAVTLVVVTVINLQHRQRSTLPTPATTTASPSPTASPVPTADLTPIRLPGTAATFYESPDDPVRLTTYSVRDAKTNAWVYYARDSLTGGFTKYQDQLEAMLSPDGRYLAKRGKSFIDFYDNVEITDRTTGEKFSVRTSKQPLSAYIQAWSRDSTRLLLNVGKPVKEVWQSTGFAVLDVTTRKATVASLREGSLKNIRYGFDGADTGVVAMSNDTDQQALRFFDAAGTRVRRVPNVGAGFADALFSPSGTLFVTDCPGLTSGNNCVYDARTGAEVKRIESPCGGLATWFDDDHLVCWVTAGTTGGQQIQVIDFTGRMVRLLAEVPVGAADLGVIYTYRS</sequence>
<reference evidence="9 10" key="1">
    <citation type="submission" date="2024-09" db="EMBL/GenBank/DDBJ databases">
        <authorList>
            <person name="Sun Q."/>
            <person name="Mori K."/>
        </authorList>
    </citation>
    <scope>NUCLEOTIDE SEQUENCE [LARGE SCALE GENOMIC DNA]</scope>
    <source>
        <strain evidence="9 10">JCM 3143</strain>
    </source>
</reference>
<dbReference type="InterPro" id="IPR050660">
    <property type="entry name" value="NEK_Ser/Thr_kinase"/>
</dbReference>
<feature type="transmembrane region" description="Helical" evidence="7">
    <location>
        <begin position="383"/>
        <end position="406"/>
    </location>
</feature>
<keyword evidence="7" id="KW-0472">Membrane</keyword>
<dbReference type="GO" id="GO:0016301">
    <property type="term" value="F:kinase activity"/>
    <property type="evidence" value="ECO:0007669"/>
    <property type="project" value="UniProtKB-KW"/>
</dbReference>
<keyword evidence="7" id="KW-0812">Transmembrane</keyword>
<dbReference type="Gene3D" id="2.130.10.10">
    <property type="entry name" value="YVTN repeat-like/Quinoprotein amine dehydrogenase"/>
    <property type="match status" value="1"/>
</dbReference>
<dbReference type="SUPFAM" id="SSF82171">
    <property type="entry name" value="DPP6 N-terminal domain-like"/>
    <property type="match status" value="1"/>
</dbReference>
<feature type="domain" description="Protein kinase" evidence="8">
    <location>
        <begin position="18"/>
        <end position="266"/>
    </location>
</feature>
<evidence type="ECO:0000256" key="5">
    <source>
        <dbReference type="ARBA" id="ARBA00022840"/>
    </source>
</evidence>
<name>A0ABV5SKP7_9ACTN</name>
<evidence type="ECO:0000259" key="8">
    <source>
        <dbReference type="PROSITE" id="PS50011"/>
    </source>
</evidence>
<accession>A0ABV5SKP7</accession>
<evidence type="ECO:0000256" key="7">
    <source>
        <dbReference type="SAM" id="Phobius"/>
    </source>
</evidence>
<keyword evidence="4 9" id="KW-0418">Kinase</keyword>
<dbReference type="SUPFAM" id="SSF56112">
    <property type="entry name" value="Protein kinase-like (PK-like)"/>
    <property type="match status" value="1"/>
</dbReference>
<dbReference type="Proteomes" id="UP001589532">
    <property type="component" value="Unassembled WGS sequence"/>
</dbReference>
<dbReference type="Pfam" id="PF00069">
    <property type="entry name" value="Pkinase"/>
    <property type="match status" value="1"/>
</dbReference>
<dbReference type="InterPro" id="IPR011009">
    <property type="entry name" value="Kinase-like_dom_sf"/>
</dbReference>
<organism evidence="9 10">
    <name type="scientific">Nonomuraea helvata</name>
    <dbReference type="NCBI Taxonomy" id="37484"/>
    <lineage>
        <taxon>Bacteria</taxon>
        <taxon>Bacillati</taxon>
        <taxon>Actinomycetota</taxon>
        <taxon>Actinomycetes</taxon>
        <taxon>Streptosporangiales</taxon>
        <taxon>Streptosporangiaceae</taxon>
        <taxon>Nonomuraea</taxon>
    </lineage>
</organism>
<comment type="caution">
    <text evidence="9">The sequence shown here is derived from an EMBL/GenBank/DDBJ whole genome shotgun (WGS) entry which is preliminary data.</text>
</comment>
<dbReference type="InterPro" id="IPR015943">
    <property type="entry name" value="WD40/YVTN_repeat-like_dom_sf"/>
</dbReference>
<feature type="region of interest" description="Disordered" evidence="6">
    <location>
        <begin position="269"/>
        <end position="377"/>
    </location>
</feature>
<feature type="region of interest" description="Disordered" evidence="6">
    <location>
        <begin position="416"/>
        <end position="438"/>
    </location>
</feature>
<dbReference type="InterPro" id="IPR000719">
    <property type="entry name" value="Prot_kinase_dom"/>
</dbReference>
<evidence type="ECO:0000256" key="4">
    <source>
        <dbReference type="ARBA" id="ARBA00022777"/>
    </source>
</evidence>
<feature type="compositionally biased region" description="Low complexity" evidence="6">
    <location>
        <begin position="296"/>
        <end position="315"/>
    </location>
</feature>
<evidence type="ECO:0000313" key="9">
    <source>
        <dbReference type="EMBL" id="MFB9631614.1"/>
    </source>
</evidence>
<evidence type="ECO:0000256" key="3">
    <source>
        <dbReference type="ARBA" id="ARBA00022741"/>
    </source>
</evidence>
<dbReference type="EC" id="2.7.11.1" evidence="1"/>